<reference evidence="1" key="1">
    <citation type="journal article" date="2015" name="Nature">
        <title>Complex archaea that bridge the gap between prokaryotes and eukaryotes.</title>
        <authorList>
            <person name="Spang A."/>
            <person name="Saw J.H."/>
            <person name="Jorgensen S.L."/>
            <person name="Zaremba-Niedzwiedzka K."/>
            <person name="Martijn J."/>
            <person name="Lind A.E."/>
            <person name="van Eijk R."/>
            <person name="Schleper C."/>
            <person name="Guy L."/>
            <person name="Ettema T.J."/>
        </authorList>
    </citation>
    <scope>NUCLEOTIDE SEQUENCE</scope>
</reference>
<name>A0A0F9GUT9_9ZZZZ</name>
<sequence length="246" mass="27657">MSIDLYCGRCHRWLDDRSPAERGDNVCHCLNSDLSKNPNCRNNLHEHHDPQSPIVLSNQRIRESEEAYDTGVYDLAHFVETGEYIPPRTVKEPEEGPAVSAVEAARRLTQRTVADSQPVFKGPDLDNPERVMGDPHNAVGFVVRDEPTDRPGSQFAEQHCSWCGRPHNRTVCPHCGHKEEHVVHNGSPCDECGALITDDHLYHVAVFNSATGEILGWRPLDEPMIDEKTRAALDAILRETNEQVED</sequence>
<dbReference type="EMBL" id="LAZR01016888">
    <property type="protein sequence ID" value="KKM02600.1"/>
    <property type="molecule type" value="Genomic_DNA"/>
</dbReference>
<evidence type="ECO:0000313" key="1">
    <source>
        <dbReference type="EMBL" id="KKM02600.1"/>
    </source>
</evidence>
<dbReference type="AlphaFoldDB" id="A0A0F9GUT9"/>
<proteinExistence type="predicted"/>
<comment type="caution">
    <text evidence="1">The sequence shown here is derived from an EMBL/GenBank/DDBJ whole genome shotgun (WGS) entry which is preliminary data.</text>
</comment>
<protein>
    <submittedName>
        <fullName evidence="1">Uncharacterized protein</fullName>
    </submittedName>
</protein>
<organism evidence="1">
    <name type="scientific">marine sediment metagenome</name>
    <dbReference type="NCBI Taxonomy" id="412755"/>
    <lineage>
        <taxon>unclassified sequences</taxon>
        <taxon>metagenomes</taxon>
        <taxon>ecological metagenomes</taxon>
    </lineage>
</organism>
<gene>
    <name evidence="1" type="ORF">LCGC14_1782810</name>
</gene>
<accession>A0A0F9GUT9</accession>